<dbReference type="PANTHER" id="PTHR47997:SF34">
    <property type="entry name" value="TRANSCRIPTION FACTOR MYB86-LIKE"/>
    <property type="match status" value="1"/>
</dbReference>
<dbReference type="PANTHER" id="PTHR47997">
    <property type="entry name" value="MYB DOMAIN PROTEIN 55"/>
    <property type="match status" value="1"/>
</dbReference>
<gene>
    <name evidence="9" type="ORF">HannXRQ_Chr08g0235141</name>
</gene>
<evidence type="ECO:0000256" key="1">
    <source>
        <dbReference type="ARBA" id="ARBA00004123"/>
    </source>
</evidence>
<keyword evidence="6" id="KW-0539">Nucleus</keyword>
<dbReference type="GO" id="GO:0006355">
    <property type="term" value="P:regulation of DNA-templated transcription"/>
    <property type="evidence" value="ECO:0000318"/>
    <property type="project" value="GO_Central"/>
</dbReference>
<evidence type="ECO:0000256" key="5">
    <source>
        <dbReference type="ARBA" id="ARBA00023163"/>
    </source>
</evidence>
<dbReference type="SUPFAM" id="SSF46689">
    <property type="entry name" value="Homeodomain-like"/>
    <property type="match status" value="1"/>
</dbReference>
<dbReference type="FunFam" id="1.10.10.60:FF:000140">
    <property type="entry name" value="Myb transcription factor"/>
    <property type="match status" value="1"/>
</dbReference>
<name>A0A251U851_HELAN</name>
<evidence type="ECO:0000313" key="9">
    <source>
        <dbReference type="EMBL" id="OTG19530.1"/>
    </source>
</evidence>
<dbReference type="PROSITE" id="PS50090">
    <property type="entry name" value="MYB_LIKE"/>
    <property type="match status" value="2"/>
</dbReference>
<keyword evidence="10" id="KW-1185">Reference proteome</keyword>
<evidence type="ECO:0000256" key="3">
    <source>
        <dbReference type="ARBA" id="ARBA00023015"/>
    </source>
</evidence>
<protein>
    <submittedName>
        <fullName evidence="9">Putative homeodomain-like protein</fullName>
    </submittedName>
</protein>
<feature type="domain" description="Myb-like" evidence="7">
    <location>
        <begin position="62"/>
        <end position="112"/>
    </location>
</feature>
<evidence type="ECO:0000256" key="6">
    <source>
        <dbReference type="ARBA" id="ARBA00023242"/>
    </source>
</evidence>
<keyword evidence="2" id="KW-0677">Repeat</keyword>
<evidence type="ECO:0000259" key="7">
    <source>
        <dbReference type="PROSITE" id="PS50090"/>
    </source>
</evidence>
<dbReference type="PROSITE" id="PS51294">
    <property type="entry name" value="HTH_MYB"/>
    <property type="match status" value="2"/>
</dbReference>
<dbReference type="SMART" id="SM00717">
    <property type="entry name" value="SANT"/>
    <property type="match status" value="2"/>
</dbReference>
<dbReference type="FunCoup" id="A0A251U851">
    <property type="interactions" value="6"/>
</dbReference>
<feature type="domain" description="HTH myb-type" evidence="8">
    <location>
        <begin position="9"/>
        <end position="65"/>
    </location>
</feature>
<evidence type="ECO:0000259" key="8">
    <source>
        <dbReference type="PROSITE" id="PS51294"/>
    </source>
</evidence>
<keyword evidence="3" id="KW-0805">Transcription regulation</keyword>
<dbReference type="EMBL" id="CM007897">
    <property type="protein sequence ID" value="OTG19530.1"/>
    <property type="molecule type" value="Genomic_DNA"/>
</dbReference>
<reference evidence="10" key="1">
    <citation type="journal article" date="2017" name="Nature">
        <title>The sunflower genome provides insights into oil metabolism, flowering and Asterid evolution.</title>
        <authorList>
            <person name="Badouin H."/>
            <person name="Gouzy J."/>
            <person name="Grassa C.J."/>
            <person name="Murat F."/>
            <person name="Staton S.E."/>
            <person name="Cottret L."/>
            <person name="Lelandais-Briere C."/>
            <person name="Owens G.L."/>
            <person name="Carrere S."/>
            <person name="Mayjonade B."/>
            <person name="Legrand L."/>
            <person name="Gill N."/>
            <person name="Kane N.C."/>
            <person name="Bowers J.E."/>
            <person name="Hubner S."/>
            <person name="Bellec A."/>
            <person name="Berard A."/>
            <person name="Berges H."/>
            <person name="Blanchet N."/>
            <person name="Boniface M.C."/>
            <person name="Brunel D."/>
            <person name="Catrice O."/>
            <person name="Chaidir N."/>
            <person name="Claudel C."/>
            <person name="Donnadieu C."/>
            <person name="Faraut T."/>
            <person name="Fievet G."/>
            <person name="Helmstetter N."/>
            <person name="King M."/>
            <person name="Knapp S.J."/>
            <person name="Lai Z."/>
            <person name="Le Paslier M.C."/>
            <person name="Lippi Y."/>
            <person name="Lorenzon L."/>
            <person name="Mandel J.R."/>
            <person name="Marage G."/>
            <person name="Marchand G."/>
            <person name="Marquand E."/>
            <person name="Bret-Mestries E."/>
            <person name="Morien E."/>
            <person name="Nambeesan S."/>
            <person name="Nguyen T."/>
            <person name="Pegot-Espagnet P."/>
            <person name="Pouilly N."/>
            <person name="Raftis F."/>
            <person name="Sallet E."/>
            <person name="Schiex T."/>
            <person name="Thomas J."/>
            <person name="Vandecasteele C."/>
            <person name="Vares D."/>
            <person name="Vear F."/>
            <person name="Vautrin S."/>
            <person name="Crespi M."/>
            <person name="Mangin B."/>
            <person name="Burke J.M."/>
            <person name="Salse J."/>
            <person name="Munos S."/>
            <person name="Vincourt P."/>
            <person name="Rieseberg L.H."/>
            <person name="Langlade N.B."/>
        </authorList>
    </citation>
    <scope>NUCLEOTIDE SEQUENCE [LARGE SCALE GENOMIC DNA]</scope>
    <source>
        <strain evidence="10">cv. SF193</strain>
    </source>
</reference>
<dbReference type="InterPro" id="IPR017930">
    <property type="entry name" value="Myb_dom"/>
</dbReference>
<dbReference type="AlphaFoldDB" id="A0A251U851"/>
<keyword evidence="4 9" id="KW-0238">DNA-binding</keyword>
<dbReference type="InterPro" id="IPR001005">
    <property type="entry name" value="SANT/Myb"/>
</dbReference>
<dbReference type="Proteomes" id="UP000215914">
    <property type="component" value="Chromosome 8"/>
</dbReference>
<comment type="subcellular location">
    <subcellularLocation>
        <location evidence="1">Nucleus</location>
    </subcellularLocation>
</comment>
<dbReference type="GO" id="GO:0000976">
    <property type="term" value="F:transcription cis-regulatory region binding"/>
    <property type="evidence" value="ECO:0000318"/>
    <property type="project" value="GO_Central"/>
</dbReference>
<dbReference type="GO" id="GO:0005634">
    <property type="term" value="C:nucleus"/>
    <property type="evidence" value="ECO:0000318"/>
    <property type="project" value="GO_Central"/>
</dbReference>
<dbReference type="CDD" id="cd00167">
    <property type="entry name" value="SANT"/>
    <property type="match status" value="2"/>
</dbReference>
<keyword evidence="9" id="KW-0371">Homeobox</keyword>
<dbReference type="Gene3D" id="1.10.10.60">
    <property type="entry name" value="Homeodomain-like"/>
    <property type="match status" value="2"/>
</dbReference>
<dbReference type="InParanoid" id="A0A251U851"/>
<feature type="domain" description="Myb-like" evidence="7">
    <location>
        <begin position="9"/>
        <end position="61"/>
    </location>
</feature>
<evidence type="ECO:0000256" key="2">
    <source>
        <dbReference type="ARBA" id="ARBA00022737"/>
    </source>
</evidence>
<proteinExistence type="predicted"/>
<dbReference type="FunFam" id="1.10.10.60:FF:000047">
    <property type="entry name" value="Myb transcription factor"/>
    <property type="match status" value="1"/>
</dbReference>
<dbReference type="InterPro" id="IPR009057">
    <property type="entry name" value="Homeodomain-like_sf"/>
</dbReference>
<dbReference type="Pfam" id="PF00249">
    <property type="entry name" value="Myb_DNA-binding"/>
    <property type="match status" value="2"/>
</dbReference>
<dbReference type="InterPro" id="IPR051953">
    <property type="entry name" value="Plant_SW-associated_TFs"/>
</dbReference>
<evidence type="ECO:0000313" key="10">
    <source>
        <dbReference type="Proteomes" id="UP000215914"/>
    </source>
</evidence>
<organism evidence="9 10">
    <name type="scientific">Helianthus annuus</name>
    <name type="common">Common sunflower</name>
    <dbReference type="NCBI Taxonomy" id="4232"/>
    <lineage>
        <taxon>Eukaryota</taxon>
        <taxon>Viridiplantae</taxon>
        <taxon>Streptophyta</taxon>
        <taxon>Embryophyta</taxon>
        <taxon>Tracheophyta</taxon>
        <taxon>Spermatophyta</taxon>
        <taxon>Magnoliopsida</taxon>
        <taxon>eudicotyledons</taxon>
        <taxon>Gunneridae</taxon>
        <taxon>Pentapetalae</taxon>
        <taxon>asterids</taxon>
        <taxon>campanulids</taxon>
        <taxon>Asterales</taxon>
        <taxon>Asteraceae</taxon>
        <taxon>Asteroideae</taxon>
        <taxon>Heliantheae alliance</taxon>
        <taxon>Heliantheae</taxon>
        <taxon>Helianthus</taxon>
    </lineage>
</organism>
<sequence length="336" mass="37662">MGRHSGSVKQKLRKGLWSPEEDEKLVKYITRFGVGCWSSVPQHAGLQRCGKSCRLRWINYLRPDLKRGTFSQQEENIILDLHQVLGNRWAQIAAQLPGRTDNEIKNFWNSCLKKKLMKQGIDPNTHKPITGGNAYVNDKNVEFMDKESGYYPSSSSSMPVAVELERAFDINNGGLMLSSSMENGSIRDTLLSKSVCDPLLLAEYHSGIDLTGYNSNLLAQYHQTNYGTTSLPSLDHQNPEFSDHSGSKMTTSSLLINEGRESSSTTNSSNMNTGFQSMTFEGEMFQLNDVNVKSEQGCVGQWQHHMHDVQLNNASDVNIYPMGSLPGEYPDVFHQI</sequence>
<keyword evidence="5" id="KW-0804">Transcription</keyword>
<accession>A0A251U851</accession>
<feature type="domain" description="HTH myb-type" evidence="8">
    <location>
        <begin position="66"/>
        <end position="116"/>
    </location>
</feature>
<evidence type="ECO:0000256" key="4">
    <source>
        <dbReference type="ARBA" id="ARBA00023125"/>
    </source>
</evidence>